<feature type="compositionally biased region" description="Polar residues" evidence="1">
    <location>
        <begin position="25"/>
        <end position="44"/>
    </location>
</feature>
<feature type="region of interest" description="Disordered" evidence="1">
    <location>
        <begin position="15"/>
        <end position="44"/>
    </location>
</feature>
<accession>A0A8H3B817</accession>
<dbReference type="SUPFAM" id="SSF57850">
    <property type="entry name" value="RING/U-box"/>
    <property type="match status" value="1"/>
</dbReference>
<evidence type="ECO:0000313" key="2">
    <source>
        <dbReference type="EMBL" id="CAE6449971.1"/>
    </source>
</evidence>
<gene>
    <name evidence="2" type="ORF">RDB_LOCUS48579</name>
</gene>
<name>A0A8H3B817_9AGAM</name>
<organism evidence="2 3">
    <name type="scientific">Rhizoctonia solani</name>
    <dbReference type="NCBI Taxonomy" id="456999"/>
    <lineage>
        <taxon>Eukaryota</taxon>
        <taxon>Fungi</taxon>
        <taxon>Dikarya</taxon>
        <taxon>Basidiomycota</taxon>
        <taxon>Agaricomycotina</taxon>
        <taxon>Agaricomycetes</taxon>
        <taxon>Cantharellales</taxon>
        <taxon>Ceratobasidiaceae</taxon>
        <taxon>Rhizoctonia</taxon>
    </lineage>
</organism>
<dbReference type="Proteomes" id="UP000663853">
    <property type="component" value="Unassembled WGS sequence"/>
</dbReference>
<dbReference type="EMBL" id="CAJMXA010001046">
    <property type="protein sequence ID" value="CAE6449971.1"/>
    <property type="molecule type" value="Genomic_DNA"/>
</dbReference>
<evidence type="ECO:0000313" key="3">
    <source>
        <dbReference type="Proteomes" id="UP000663853"/>
    </source>
</evidence>
<comment type="caution">
    <text evidence="2">The sequence shown here is derived from an EMBL/GenBank/DDBJ whole genome shotgun (WGS) entry which is preliminary data.</text>
</comment>
<protein>
    <recommendedName>
        <fullName evidence="4">IBR domain-containing protein</fullName>
    </recommendedName>
</protein>
<proteinExistence type="predicted"/>
<dbReference type="AlphaFoldDB" id="A0A8H3B817"/>
<dbReference type="InterPro" id="IPR013083">
    <property type="entry name" value="Znf_RING/FYVE/PHD"/>
</dbReference>
<dbReference type="Gene3D" id="3.30.40.10">
    <property type="entry name" value="Zinc/RING finger domain, C3HC4 (zinc finger)"/>
    <property type="match status" value="1"/>
</dbReference>
<reference evidence="2" key="1">
    <citation type="submission" date="2021-01" db="EMBL/GenBank/DDBJ databases">
        <authorList>
            <person name="Kaushik A."/>
        </authorList>
    </citation>
    <scope>NUCLEOTIDE SEQUENCE</scope>
    <source>
        <strain evidence="2">AG6-10EEA</strain>
    </source>
</reference>
<evidence type="ECO:0008006" key="4">
    <source>
        <dbReference type="Google" id="ProtNLM"/>
    </source>
</evidence>
<evidence type="ECO:0000256" key="1">
    <source>
        <dbReference type="SAM" id="MobiDB-lite"/>
    </source>
</evidence>
<sequence length="219" mass="24627">MEVCTKRLVAVPTIHRARVRPTPPSSAQHDTPAPRTNQTRDPSVVTNDDQYRLHSAEGLNNVETTLSGPTEASSAPPSPAEPRCMVCFEPKSLTSIGTSNCAHDSRVCEECLERHIEISVCDRGFTNVTCPLLSCNEVLSYADVLEGAKDEDVKSRYERLLLRRALDALPNFVWCKNPQCSSGQFHDNDDRERLWMRPYDLYGADGMWSRILLVLPRRL</sequence>